<dbReference type="GO" id="GO:0016887">
    <property type="term" value="F:ATP hydrolysis activity"/>
    <property type="evidence" value="ECO:0007669"/>
    <property type="project" value="TreeGrafter"/>
</dbReference>
<proteinExistence type="inferred from homology"/>
<keyword evidence="6" id="KW-1185">Reference proteome</keyword>
<dbReference type="GO" id="GO:0005524">
    <property type="term" value="F:ATP binding"/>
    <property type="evidence" value="ECO:0007669"/>
    <property type="project" value="UniProtKB-KW"/>
</dbReference>
<accession>A0AA94JEN6</accession>
<keyword evidence="2" id="KW-0547">Nucleotide-binding</keyword>
<dbReference type="AlphaFoldDB" id="A0AA94JEN6"/>
<evidence type="ECO:0000313" key="5">
    <source>
        <dbReference type="EMBL" id="RUO44881.1"/>
    </source>
</evidence>
<comment type="similarity">
    <text evidence="1">Belongs to the GSP E family.</text>
</comment>
<evidence type="ECO:0000256" key="2">
    <source>
        <dbReference type="ARBA" id="ARBA00022741"/>
    </source>
</evidence>
<dbReference type="InterPro" id="IPR027417">
    <property type="entry name" value="P-loop_NTPase"/>
</dbReference>
<dbReference type="Gene3D" id="3.40.50.300">
    <property type="entry name" value="P-loop containing nucleotide triphosphate hydrolases"/>
    <property type="match status" value="1"/>
</dbReference>
<organism evidence="5 6">
    <name type="scientific">Idiomarina aquatica</name>
    <dbReference type="NCBI Taxonomy" id="1327752"/>
    <lineage>
        <taxon>Bacteria</taxon>
        <taxon>Pseudomonadati</taxon>
        <taxon>Pseudomonadota</taxon>
        <taxon>Gammaproteobacteria</taxon>
        <taxon>Alteromonadales</taxon>
        <taxon>Idiomarinaceae</taxon>
        <taxon>Idiomarina</taxon>
    </lineage>
</organism>
<dbReference type="PANTHER" id="PTHR30258:SF2">
    <property type="entry name" value="COMG OPERON PROTEIN 1"/>
    <property type="match status" value="1"/>
</dbReference>
<feature type="domain" description="Bacterial type II secretion system protein E" evidence="4">
    <location>
        <begin position="118"/>
        <end position="398"/>
    </location>
</feature>
<dbReference type="CDD" id="cd01129">
    <property type="entry name" value="PulE-GspE-like"/>
    <property type="match status" value="1"/>
</dbReference>
<gene>
    <name evidence="5" type="ORF">CWE23_02300</name>
</gene>
<dbReference type="Proteomes" id="UP000286680">
    <property type="component" value="Unassembled WGS sequence"/>
</dbReference>
<evidence type="ECO:0000313" key="6">
    <source>
        <dbReference type="Proteomes" id="UP000286680"/>
    </source>
</evidence>
<sequence length="470" mass="51906">MAEALVESSELQGCVIPPSILSYCLELSERWRSNAQPELAILATEAGMLVCSPAVPRQAQLEMNNVKQMLQERLQRPVVTAFASAANIRSLLDEAEREHGGDGLLSQPNGQMNTTRAQQTLTDLVSEALAMQASDIHLRFTPVRAVVNFRVKGRLIGARHRSREAMVESIAAALNTYSNDYREVFNEDSCDSASIELLLPATAEHEAQRVRLRLQKSPINHGFAVTLRLLPEQQQALSLSQLNMAADVQAGIHELIRHRHGLILIVGATGHGKTTTLAAVNQLFGADRKIISLEDPIEIVQPGVEQRWVDGQSEHFSEHIKIALREDPDVISISEIRDAQTAQAALMAALTGHLVTATLHAHDCIGAIQRLTNLGLRINELIATGVLQGIIAQHLVHRGAESLLVAEYVLMDHPARRFLRREDYSGWRDYLCQQGWQSMAARWRAQTGARGSLSEPAQVYQYQPEGPRAC</sequence>
<name>A0AA94JEN6_9GAMM</name>
<dbReference type="EMBL" id="PIPS01000001">
    <property type="protein sequence ID" value="RUO44881.1"/>
    <property type="molecule type" value="Genomic_DNA"/>
</dbReference>
<protein>
    <recommendedName>
        <fullName evidence="4">Bacterial type II secretion system protein E domain-containing protein</fullName>
    </recommendedName>
</protein>
<evidence type="ECO:0000259" key="4">
    <source>
        <dbReference type="Pfam" id="PF00437"/>
    </source>
</evidence>
<keyword evidence="3" id="KW-0067">ATP-binding</keyword>
<dbReference type="GO" id="GO:0005886">
    <property type="term" value="C:plasma membrane"/>
    <property type="evidence" value="ECO:0007669"/>
    <property type="project" value="TreeGrafter"/>
</dbReference>
<reference evidence="6" key="1">
    <citation type="journal article" date="2018" name="Front. Microbiol.">
        <title>Genome-Based Analysis Reveals the Taxonomy and Diversity of the Family Idiomarinaceae.</title>
        <authorList>
            <person name="Liu Y."/>
            <person name="Lai Q."/>
            <person name="Shao Z."/>
        </authorList>
    </citation>
    <scope>NUCLEOTIDE SEQUENCE [LARGE SCALE GENOMIC DNA]</scope>
    <source>
        <strain evidence="6">SN-14</strain>
    </source>
</reference>
<dbReference type="InterPro" id="IPR001482">
    <property type="entry name" value="T2SS/T4SS_dom"/>
</dbReference>
<dbReference type="Gene3D" id="3.30.450.90">
    <property type="match status" value="1"/>
</dbReference>
<dbReference type="Pfam" id="PF00437">
    <property type="entry name" value="T2SSE"/>
    <property type="match status" value="1"/>
</dbReference>
<comment type="caution">
    <text evidence="5">The sequence shown here is derived from an EMBL/GenBank/DDBJ whole genome shotgun (WGS) entry which is preliminary data.</text>
</comment>
<evidence type="ECO:0000256" key="1">
    <source>
        <dbReference type="ARBA" id="ARBA00006611"/>
    </source>
</evidence>
<dbReference type="RefSeq" id="WP_126819254.1">
    <property type="nucleotide sequence ID" value="NZ_PIPS01000001.1"/>
</dbReference>
<dbReference type="PANTHER" id="PTHR30258">
    <property type="entry name" value="TYPE II SECRETION SYSTEM PROTEIN GSPE-RELATED"/>
    <property type="match status" value="1"/>
</dbReference>
<dbReference type="SUPFAM" id="SSF52540">
    <property type="entry name" value="P-loop containing nucleoside triphosphate hydrolases"/>
    <property type="match status" value="1"/>
</dbReference>
<evidence type="ECO:0000256" key="3">
    <source>
        <dbReference type="ARBA" id="ARBA00022840"/>
    </source>
</evidence>